<protein>
    <submittedName>
        <fullName evidence="1">Toxin-antitoxin system, toxin component, RelE/ParE family</fullName>
    </submittedName>
</protein>
<gene>
    <name evidence="1" type="ORF">HELGO_WM19898</name>
</gene>
<dbReference type="Pfam" id="PF05973">
    <property type="entry name" value="Gp49"/>
    <property type="match status" value="1"/>
</dbReference>
<dbReference type="PANTHER" id="PTHR41791:SF1">
    <property type="entry name" value="SSL7039 PROTEIN"/>
    <property type="match status" value="1"/>
</dbReference>
<evidence type="ECO:0000313" key="1">
    <source>
        <dbReference type="EMBL" id="CAA6813778.1"/>
    </source>
</evidence>
<dbReference type="InterPro" id="IPR035093">
    <property type="entry name" value="RelE/ParE_toxin_dom_sf"/>
</dbReference>
<accession>A0A6S6TB16</accession>
<dbReference type="SUPFAM" id="SSF143011">
    <property type="entry name" value="RelE-like"/>
    <property type="match status" value="1"/>
</dbReference>
<dbReference type="NCBIfam" id="TIGR02683">
    <property type="entry name" value="upstrm_HI1419"/>
    <property type="match status" value="1"/>
</dbReference>
<dbReference type="InterPro" id="IPR009241">
    <property type="entry name" value="HigB-like"/>
</dbReference>
<name>A0A6S6TB16_9BACT</name>
<sequence>MYEVKESDIFSKWLLKLKDIRGKVSIIRRIKRVREGNFGDHKSLGNQISELRITTGPGYRVYYTQQGSEIIVLLVGGDKSTQSNDIEKAKEMAKEYQNE</sequence>
<dbReference type="AlphaFoldDB" id="A0A6S6TB16"/>
<dbReference type="PANTHER" id="PTHR41791">
    <property type="entry name" value="SSL7039 PROTEIN"/>
    <property type="match status" value="1"/>
</dbReference>
<dbReference type="EMBL" id="CACVAP010000073">
    <property type="protein sequence ID" value="CAA6813778.1"/>
    <property type="molecule type" value="Genomic_DNA"/>
</dbReference>
<proteinExistence type="predicted"/>
<dbReference type="PIRSF" id="PIRSF028744">
    <property type="entry name" value="Addict_mod_HI1419"/>
    <property type="match status" value="1"/>
</dbReference>
<reference evidence="1" key="1">
    <citation type="submission" date="2020-01" db="EMBL/GenBank/DDBJ databases">
        <authorList>
            <person name="Meier V. D."/>
            <person name="Meier V D."/>
        </authorList>
    </citation>
    <scope>NUCLEOTIDE SEQUENCE</scope>
    <source>
        <strain evidence="1">HLG_WM_MAG_06</strain>
    </source>
</reference>
<dbReference type="InterPro" id="IPR014056">
    <property type="entry name" value="TypeIITA-like_toxin_pred"/>
</dbReference>
<organism evidence="1">
    <name type="scientific">uncultured Sulfurovum sp</name>
    <dbReference type="NCBI Taxonomy" id="269237"/>
    <lineage>
        <taxon>Bacteria</taxon>
        <taxon>Pseudomonadati</taxon>
        <taxon>Campylobacterota</taxon>
        <taxon>Epsilonproteobacteria</taxon>
        <taxon>Campylobacterales</taxon>
        <taxon>Sulfurovaceae</taxon>
        <taxon>Sulfurovum</taxon>
        <taxon>environmental samples</taxon>
    </lineage>
</organism>